<evidence type="ECO:0000256" key="1">
    <source>
        <dbReference type="ARBA" id="ARBA00007177"/>
    </source>
</evidence>
<dbReference type="AlphaFoldDB" id="A0A427YE20"/>
<evidence type="ECO:0008006" key="6">
    <source>
        <dbReference type="Google" id="ProtNLM"/>
    </source>
</evidence>
<sequence length="370" mass="40069">MTAAAAAAAAPQPVAGPSKRPLHQTAPTPTPTRQPGSGYLHLAPSSHHARFSALSASYPLKLLAPTPLPSQPRHLGTCYTLAYGGGLVAGDLISLRVHVDQACGLVMLTQGSTKVFKHRPGIRPMSHHAVRASSSSDSRVTQQRLHVTLEPGSMLLLLPDSVSPFRGSRYSQAQRFALPGCRTASVLILDWVNSGRGYRPAGSSALSKTEEDEEIWSMDSYASVNEVLIGDKLVMRERMVLDNHPCDRPNGNLSASPGPCPPDHLAVAARLAPYHVYATVLILGPHLAPLITHLNHLADKTSQFQLPKSPGLTWAFSNTDEQGGVLRIAGVEVEDVQRWLRGVLDADVMCWLAVWQGSRFWKKRHNKNEG</sequence>
<evidence type="ECO:0000313" key="4">
    <source>
        <dbReference type="EMBL" id="RSH89399.1"/>
    </source>
</evidence>
<keyword evidence="2" id="KW-0143">Chaperone</keyword>
<evidence type="ECO:0000313" key="5">
    <source>
        <dbReference type="Proteomes" id="UP000279259"/>
    </source>
</evidence>
<dbReference type="Pfam" id="PF01774">
    <property type="entry name" value="UreD"/>
    <property type="match status" value="1"/>
</dbReference>
<dbReference type="STRING" id="1890683.A0A427YE20"/>
<dbReference type="PANTHER" id="PTHR33643:SF1">
    <property type="entry name" value="UREASE ACCESSORY PROTEIN D"/>
    <property type="match status" value="1"/>
</dbReference>
<dbReference type="OrthoDB" id="5550464at2759"/>
<dbReference type="GO" id="GO:0016151">
    <property type="term" value="F:nickel cation binding"/>
    <property type="evidence" value="ECO:0007669"/>
    <property type="project" value="InterPro"/>
</dbReference>
<feature type="compositionally biased region" description="Low complexity" evidence="3">
    <location>
        <begin position="1"/>
        <end position="10"/>
    </location>
</feature>
<dbReference type="PANTHER" id="PTHR33643">
    <property type="entry name" value="UREASE ACCESSORY PROTEIN D"/>
    <property type="match status" value="1"/>
</dbReference>
<dbReference type="EMBL" id="RSCD01000014">
    <property type="protein sequence ID" value="RSH89399.1"/>
    <property type="molecule type" value="Genomic_DNA"/>
</dbReference>
<gene>
    <name evidence="4" type="ORF">EHS25_002511</name>
</gene>
<feature type="compositionally biased region" description="Low complexity" evidence="3">
    <location>
        <begin position="24"/>
        <end position="35"/>
    </location>
</feature>
<dbReference type="InterPro" id="IPR002669">
    <property type="entry name" value="UreD"/>
</dbReference>
<dbReference type="Proteomes" id="UP000279259">
    <property type="component" value="Unassembled WGS sequence"/>
</dbReference>
<proteinExistence type="inferred from homology"/>
<comment type="caution">
    <text evidence="4">The sequence shown here is derived from an EMBL/GenBank/DDBJ whole genome shotgun (WGS) entry which is preliminary data.</text>
</comment>
<organism evidence="4 5">
    <name type="scientific">Saitozyma podzolica</name>
    <dbReference type="NCBI Taxonomy" id="1890683"/>
    <lineage>
        <taxon>Eukaryota</taxon>
        <taxon>Fungi</taxon>
        <taxon>Dikarya</taxon>
        <taxon>Basidiomycota</taxon>
        <taxon>Agaricomycotina</taxon>
        <taxon>Tremellomycetes</taxon>
        <taxon>Tremellales</taxon>
        <taxon>Trimorphomycetaceae</taxon>
        <taxon>Saitozyma</taxon>
    </lineage>
</organism>
<name>A0A427YE20_9TREE</name>
<keyword evidence="5" id="KW-1185">Reference proteome</keyword>
<protein>
    <recommendedName>
        <fullName evidence="6">Urease accessory protein</fullName>
    </recommendedName>
</protein>
<feature type="region of interest" description="Disordered" evidence="3">
    <location>
        <begin position="1"/>
        <end position="39"/>
    </location>
</feature>
<dbReference type="HAMAP" id="MF_01384">
    <property type="entry name" value="UreD"/>
    <property type="match status" value="1"/>
</dbReference>
<evidence type="ECO:0000256" key="3">
    <source>
        <dbReference type="SAM" id="MobiDB-lite"/>
    </source>
</evidence>
<accession>A0A427YE20</accession>
<evidence type="ECO:0000256" key="2">
    <source>
        <dbReference type="ARBA" id="ARBA00023186"/>
    </source>
</evidence>
<reference evidence="4 5" key="1">
    <citation type="submission" date="2018-11" db="EMBL/GenBank/DDBJ databases">
        <title>Genome sequence of Saitozyma podzolica DSM 27192.</title>
        <authorList>
            <person name="Aliyu H."/>
            <person name="Gorte O."/>
            <person name="Ochsenreither K."/>
        </authorList>
    </citation>
    <scope>NUCLEOTIDE SEQUENCE [LARGE SCALE GENOMIC DNA]</scope>
    <source>
        <strain evidence="4 5">DSM 27192</strain>
    </source>
</reference>
<comment type="similarity">
    <text evidence="1">Belongs to the UreD family.</text>
</comment>